<dbReference type="KEGG" id="hro:HELRODRAFT_191158"/>
<dbReference type="GO" id="GO:0004089">
    <property type="term" value="F:carbonate dehydratase activity"/>
    <property type="evidence" value="ECO:0000318"/>
    <property type="project" value="GO_Central"/>
</dbReference>
<evidence type="ECO:0000256" key="3">
    <source>
        <dbReference type="ARBA" id="ARBA00022723"/>
    </source>
</evidence>
<feature type="signal peptide" evidence="7">
    <location>
        <begin position="1"/>
        <end position="26"/>
    </location>
</feature>
<evidence type="ECO:0000256" key="4">
    <source>
        <dbReference type="ARBA" id="ARBA00022833"/>
    </source>
</evidence>
<reference evidence="9 11" key="2">
    <citation type="journal article" date="2013" name="Nature">
        <title>Insights into bilaterian evolution from three spiralian genomes.</title>
        <authorList>
            <person name="Simakov O."/>
            <person name="Marletaz F."/>
            <person name="Cho S.J."/>
            <person name="Edsinger-Gonzales E."/>
            <person name="Havlak P."/>
            <person name="Hellsten U."/>
            <person name="Kuo D.H."/>
            <person name="Larsson T."/>
            <person name="Lv J."/>
            <person name="Arendt D."/>
            <person name="Savage R."/>
            <person name="Osoegawa K."/>
            <person name="de Jong P."/>
            <person name="Grimwood J."/>
            <person name="Chapman J.A."/>
            <person name="Shapiro H."/>
            <person name="Aerts A."/>
            <person name="Otillar R.P."/>
            <person name="Terry A.Y."/>
            <person name="Boore J.L."/>
            <person name="Grigoriev I.V."/>
            <person name="Lindberg D.R."/>
            <person name="Seaver E.C."/>
            <person name="Weisblat D.A."/>
            <person name="Putnam N.H."/>
            <person name="Rokhsar D.S."/>
        </authorList>
    </citation>
    <scope>NUCLEOTIDE SEQUENCE</scope>
</reference>
<dbReference type="eggNOG" id="KOG0382">
    <property type="taxonomic scope" value="Eukaryota"/>
</dbReference>
<dbReference type="InterPro" id="IPR023561">
    <property type="entry name" value="Carbonic_anhydrase_a-class"/>
</dbReference>
<comment type="catalytic activity">
    <reaction evidence="6">
        <text>hydrogencarbonate + H(+) = CO2 + H2O</text>
        <dbReference type="Rhea" id="RHEA:10748"/>
        <dbReference type="ChEBI" id="CHEBI:15377"/>
        <dbReference type="ChEBI" id="CHEBI:15378"/>
        <dbReference type="ChEBI" id="CHEBI:16526"/>
        <dbReference type="ChEBI" id="CHEBI:17544"/>
        <dbReference type="EC" id="4.2.1.1"/>
    </reaction>
</comment>
<dbReference type="EnsemblMetazoa" id="HelroT191158">
    <property type="protein sequence ID" value="HelroP191158"/>
    <property type="gene ID" value="HelroG191158"/>
</dbReference>
<evidence type="ECO:0000256" key="7">
    <source>
        <dbReference type="SAM" id="SignalP"/>
    </source>
</evidence>
<feature type="chain" id="PRO_5010980934" description="carbonic anhydrase" evidence="7">
    <location>
        <begin position="27"/>
        <end position="356"/>
    </location>
</feature>
<evidence type="ECO:0000256" key="5">
    <source>
        <dbReference type="ARBA" id="ARBA00023239"/>
    </source>
</evidence>
<accession>T1FSN8</accession>
<keyword evidence="4" id="KW-0862">Zinc</keyword>
<dbReference type="EMBL" id="AMQM01003659">
    <property type="status" value="NOT_ANNOTATED_CDS"/>
    <property type="molecule type" value="Genomic_DNA"/>
</dbReference>
<organism evidence="10 11">
    <name type="scientific">Helobdella robusta</name>
    <name type="common">Californian leech</name>
    <dbReference type="NCBI Taxonomy" id="6412"/>
    <lineage>
        <taxon>Eukaryota</taxon>
        <taxon>Metazoa</taxon>
        <taxon>Spiralia</taxon>
        <taxon>Lophotrochozoa</taxon>
        <taxon>Annelida</taxon>
        <taxon>Clitellata</taxon>
        <taxon>Hirudinea</taxon>
        <taxon>Rhynchobdellida</taxon>
        <taxon>Glossiphoniidae</taxon>
        <taxon>Helobdella</taxon>
    </lineage>
</organism>
<dbReference type="HOGENOM" id="CLU_039326_2_0_1"/>
<dbReference type="STRING" id="6412.T1FSN8"/>
<dbReference type="GO" id="GO:0005886">
    <property type="term" value="C:plasma membrane"/>
    <property type="evidence" value="ECO:0000318"/>
    <property type="project" value="GO_Central"/>
</dbReference>
<dbReference type="InterPro" id="IPR001148">
    <property type="entry name" value="CA_dom"/>
</dbReference>
<dbReference type="GO" id="GO:0008270">
    <property type="term" value="F:zinc ion binding"/>
    <property type="evidence" value="ECO:0007669"/>
    <property type="project" value="InterPro"/>
</dbReference>
<evidence type="ECO:0000256" key="1">
    <source>
        <dbReference type="ARBA" id="ARBA00010718"/>
    </source>
</evidence>
<dbReference type="SMART" id="SM01057">
    <property type="entry name" value="Carb_anhydrase"/>
    <property type="match status" value="1"/>
</dbReference>
<reference evidence="11" key="1">
    <citation type="submission" date="2012-12" db="EMBL/GenBank/DDBJ databases">
        <authorList>
            <person name="Hellsten U."/>
            <person name="Grimwood J."/>
            <person name="Chapman J.A."/>
            <person name="Shapiro H."/>
            <person name="Aerts A."/>
            <person name="Otillar R.P."/>
            <person name="Terry A.Y."/>
            <person name="Boore J.L."/>
            <person name="Simakov O."/>
            <person name="Marletaz F."/>
            <person name="Cho S.-J."/>
            <person name="Edsinger-Gonzales E."/>
            <person name="Havlak P."/>
            <person name="Kuo D.-H."/>
            <person name="Larsson T."/>
            <person name="Lv J."/>
            <person name="Arendt D."/>
            <person name="Savage R."/>
            <person name="Osoegawa K."/>
            <person name="de Jong P."/>
            <person name="Lindberg D.R."/>
            <person name="Seaver E.C."/>
            <person name="Weisblat D.A."/>
            <person name="Putnam N.H."/>
            <person name="Grigoriev I.V."/>
            <person name="Rokhsar D.S."/>
        </authorList>
    </citation>
    <scope>NUCLEOTIDE SEQUENCE</scope>
</reference>
<reference evidence="10" key="3">
    <citation type="submission" date="2015-06" db="UniProtKB">
        <authorList>
            <consortium name="EnsemblMetazoa"/>
        </authorList>
    </citation>
    <scope>IDENTIFICATION</scope>
</reference>
<feature type="domain" description="Alpha-carbonic anhydrase" evidence="8">
    <location>
        <begin position="38"/>
        <end position="313"/>
    </location>
</feature>
<keyword evidence="5" id="KW-0456">Lyase</keyword>
<sequence>MTSSSNSFLLIIIFFISTIIISSSLASPADDTKGKHSTHWNYEDQEAWSTGYQSCSGNRQSPIDISLRDVQFDEQLPNIEFVGDFSSDATIVNNGHTVNIILKNPVRLVGGGLDGDFRVAGVHFHWGVDRFSGSEHTFNNTRLPLEMHIVTYKESGYLDFSEAAQGINSLAVYGVLFRQVSENNIYLNPLVNVLKQASYSSKPILTKGPLNVEKLLPLDYDSHYLRYFGSLTTPPCTENVIWTIAIGTSTISEKQLNEFRNLRIVDVAAEAAAAGETTAAPKMISQMKLDPPKLDHNWRWIQDKKNRKVRSTVTLDSQKFQNLNLVNGRNDGNNNNRARGFSGSLVIFAVCQLLFW</sequence>
<proteinExistence type="inferred from homology"/>
<dbReference type="EC" id="4.2.1.1" evidence="2"/>
<dbReference type="OrthoDB" id="429145at2759"/>
<dbReference type="SUPFAM" id="SSF51069">
    <property type="entry name" value="Carbonic anhydrase"/>
    <property type="match status" value="1"/>
</dbReference>
<evidence type="ECO:0000259" key="8">
    <source>
        <dbReference type="PROSITE" id="PS51144"/>
    </source>
</evidence>
<keyword evidence="3" id="KW-0479">Metal-binding</keyword>
<dbReference type="InterPro" id="IPR036398">
    <property type="entry name" value="CA_dom_sf"/>
</dbReference>
<dbReference type="AlphaFoldDB" id="T1FSN8"/>
<dbReference type="RefSeq" id="XP_009014750.1">
    <property type="nucleotide sequence ID" value="XM_009016502.1"/>
</dbReference>
<gene>
    <name evidence="10" type="primary">20211835</name>
    <name evidence="9" type="ORF">HELRODRAFT_191158</name>
</gene>
<dbReference type="Proteomes" id="UP000015101">
    <property type="component" value="Unassembled WGS sequence"/>
</dbReference>
<dbReference type="Pfam" id="PF00194">
    <property type="entry name" value="Carb_anhydrase"/>
    <property type="match status" value="1"/>
</dbReference>
<dbReference type="InParanoid" id="T1FSN8"/>
<evidence type="ECO:0000256" key="6">
    <source>
        <dbReference type="ARBA" id="ARBA00048348"/>
    </source>
</evidence>
<dbReference type="EMBL" id="KB096222">
    <property type="protein sequence ID" value="ESO07372.1"/>
    <property type="molecule type" value="Genomic_DNA"/>
</dbReference>
<keyword evidence="11" id="KW-1185">Reference proteome</keyword>
<keyword evidence="7" id="KW-0732">Signal</keyword>
<dbReference type="CDD" id="cd00326">
    <property type="entry name" value="alpha_CA"/>
    <property type="match status" value="1"/>
</dbReference>
<evidence type="ECO:0000313" key="11">
    <source>
        <dbReference type="Proteomes" id="UP000015101"/>
    </source>
</evidence>
<evidence type="ECO:0000313" key="9">
    <source>
        <dbReference type="EMBL" id="ESO07372.1"/>
    </source>
</evidence>
<name>T1FSN8_HELRO</name>
<dbReference type="CTD" id="20211835"/>
<dbReference type="PANTHER" id="PTHR18952:SF265">
    <property type="entry name" value="CARBONIC ANHYDRASE"/>
    <property type="match status" value="1"/>
</dbReference>
<dbReference type="PANTHER" id="PTHR18952">
    <property type="entry name" value="CARBONIC ANHYDRASE"/>
    <property type="match status" value="1"/>
</dbReference>
<evidence type="ECO:0000313" key="10">
    <source>
        <dbReference type="EnsemblMetazoa" id="HelroP191158"/>
    </source>
</evidence>
<dbReference type="PROSITE" id="PS51144">
    <property type="entry name" value="ALPHA_CA_2"/>
    <property type="match status" value="1"/>
</dbReference>
<dbReference type="GeneID" id="20211835"/>
<protein>
    <recommendedName>
        <fullName evidence="2">carbonic anhydrase</fullName>
        <ecNumber evidence="2">4.2.1.1</ecNumber>
    </recommendedName>
</protein>
<evidence type="ECO:0000256" key="2">
    <source>
        <dbReference type="ARBA" id="ARBA00012925"/>
    </source>
</evidence>
<dbReference type="Gene3D" id="3.10.200.10">
    <property type="entry name" value="Alpha carbonic anhydrase"/>
    <property type="match status" value="1"/>
</dbReference>
<comment type="similarity">
    <text evidence="1">Belongs to the alpha-carbonic anhydrase family.</text>
</comment>